<feature type="binding site" evidence="10">
    <location>
        <position position="258"/>
    </location>
    <ligand>
        <name>Mg(2+)</name>
        <dbReference type="ChEBI" id="CHEBI:18420"/>
        <label>1</label>
    </ligand>
</feature>
<dbReference type="SUPFAM" id="SSF56219">
    <property type="entry name" value="DNase I-like"/>
    <property type="match status" value="1"/>
</dbReference>
<feature type="domain" description="Endonuclease/exonuclease/phosphatase" evidence="12">
    <location>
        <begin position="37"/>
        <end position="259"/>
    </location>
</feature>
<name>A0AAR2LS66_PYGNA</name>
<dbReference type="GO" id="GO:0003906">
    <property type="term" value="F:DNA-(apurinic or apyrimidinic site) endonuclease activity"/>
    <property type="evidence" value="ECO:0007669"/>
    <property type="project" value="TreeGrafter"/>
</dbReference>
<dbReference type="InterPro" id="IPR004808">
    <property type="entry name" value="AP_endonuc_1"/>
</dbReference>
<keyword evidence="10" id="KW-0464">Manganese</keyword>
<protein>
    <recommendedName>
        <fullName evidence="3">exodeoxyribonuclease III</fullName>
        <ecNumber evidence="3">3.1.11.2</ecNumber>
    </recommendedName>
</protein>
<sequence length="268" mass="30726">LPKRDALYVRSSGAQDTFLYSGMMSSSQTQKAITKLVTWNIRGLNNPVKRNKIFTHLEKMKSEIVFMQETHMLNKEYLKLKRGGFTQVYHSGSGGTFRGVAILLHRNIQFVESKAITDKNGRYLIIQEKLFNLPVILANIYAHNWDNAQFFKDVFSLLPQLDTHSLILGGDFNCVLHQSLDRSSPRTNIGSKSAQCINSFLLEYGMIDPWRFKYPTQKQISFFSSVHHTYSRIDYFLMDRKLLSLLSSVEYESIVISDHIPVTGFIAG</sequence>
<evidence type="ECO:0000313" key="13">
    <source>
        <dbReference type="Ensembl" id="ENSPNAP00000077497.1"/>
    </source>
</evidence>
<comment type="similarity">
    <text evidence="2">Belongs to the DNA repair enzymes AP/ExoA family.</text>
</comment>
<reference evidence="13" key="2">
    <citation type="submission" date="2025-08" db="UniProtKB">
        <authorList>
            <consortium name="Ensembl"/>
        </authorList>
    </citation>
    <scope>IDENTIFICATION</scope>
</reference>
<keyword evidence="8" id="KW-0234">DNA repair</keyword>
<keyword evidence="6" id="KW-0378">Hydrolase</keyword>
<feature type="site" description="Transition state stabilizer" evidence="11">
    <location>
        <position position="173"/>
    </location>
</feature>
<dbReference type="GO" id="GO:0008081">
    <property type="term" value="F:phosphoric diester hydrolase activity"/>
    <property type="evidence" value="ECO:0007669"/>
    <property type="project" value="TreeGrafter"/>
</dbReference>
<feature type="active site" evidence="9">
    <location>
        <position position="141"/>
    </location>
</feature>
<evidence type="ECO:0000256" key="7">
    <source>
        <dbReference type="ARBA" id="ARBA00022842"/>
    </source>
</evidence>
<evidence type="ECO:0000256" key="4">
    <source>
        <dbReference type="ARBA" id="ARBA00022723"/>
    </source>
</evidence>
<dbReference type="EC" id="3.1.11.2" evidence="3"/>
<feature type="binding site" evidence="10">
    <location>
        <position position="40"/>
    </location>
    <ligand>
        <name>Mg(2+)</name>
        <dbReference type="ChEBI" id="CHEBI:18420"/>
        <label>1</label>
    </ligand>
</feature>
<keyword evidence="14" id="KW-1185">Reference proteome</keyword>
<reference evidence="13" key="3">
    <citation type="submission" date="2025-09" db="UniProtKB">
        <authorList>
            <consortium name="Ensembl"/>
        </authorList>
    </citation>
    <scope>IDENTIFICATION</scope>
</reference>
<feature type="binding site" evidence="10">
    <location>
        <position position="171"/>
    </location>
    <ligand>
        <name>Mg(2+)</name>
        <dbReference type="ChEBI" id="CHEBI:18420"/>
        <label>1</label>
    </ligand>
</feature>
<dbReference type="GeneTree" id="ENSGT00950000183016"/>
<evidence type="ECO:0000256" key="5">
    <source>
        <dbReference type="ARBA" id="ARBA00022763"/>
    </source>
</evidence>
<dbReference type="Pfam" id="PF03372">
    <property type="entry name" value="Exo_endo_phos"/>
    <property type="match status" value="1"/>
</dbReference>
<comment type="cofactor">
    <cofactor evidence="10">
        <name>Mg(2+)</name>
        <dbReference type="ChEBI" id="CHEBI:18420"/>
    </cofactor>
    <cofactor evidence="10">
        <name>Mn(2+)</name>
        <dbReference type="ChEBI" id="CHEBI:29035"/>
    </cofactor>
    <text evidence="10">Probably binds two magnesium or manganese ions per subunit.</text>
</comment>
<dbReference type="InterPro" id="IPR005135">
    <property type="entry name" value="Endo/exonuclease/phosphatase"/>
</dbReference>
<dbReference type="GO" id="GO:0006284">
    <property type="term" value="P:base-excision repair"/>
    <property type="evidence" value="ECO:0007669"/>
    <property type="project" value="TreeGrafter"/>
</dbReference>
<evidence type="ECO:0000256" key="6">
    <source>
        <dbReference type="ARBA" id="ARBA00022801"/>
    </source>
</evidence>
<dbReference type="InterPro" id="IPR036691">
    <property type="entry name" value="Endo/exonu/phosph_ase_sf"/>
</dbReference>
<evidence type="ECO:0000256" key="3">
    <source>
        <dbReference type="ARBA" id="ARBA00012115"/>
    </source>
</evidence>
<accession>A0AAR2LS66</accession>
<dbReference type="Proteomes" id="UP001501920">
    <property type="component" value="Chromosome 11"/>
</dbReference>
<feature type="active site" evidence="9">
    <location>
        <position position="171"/>
    </location>
</feature>
<reference evidence="13 14" key="1">
    <citation type="submission" date="2020-10" db="EMBL/GenBank/DDBJ databases">
        <title>Pygocentrus nattereri (red-bellied piranha) genome, fPygNat1, primary haplotype.</title>
        <authorList>
            <person name="Myers G."/>
            <person name="Meyer A."/>
            <person name="Karagic N."/>
            <person name="Pippel M."/>
            <person name="Winkler S."/>
            <person name="Tracey A."/>
            <person name="Wood J."/>
            <person name="Formenti G."/>
            <person name="Howe K."/>
            <person name="Fedrigo O."/>
            <person name="Jarvis E.D."/>
        </authorList>
    </citation>
    <scope>NUCLEOTIDE SEQUENCE [LARGE SCALE GENOMIC DNA]</scope>
</reference>
<feature type="binding site" evidence="10">
    <location>
        <position position="173"/>
    </location>
    <ligand>
        <name>Mg(2+)</name>
        <dbReference type="ChEBI" id="CHEBI:18420"/>
        <label>1</label>
    </ligand>
</feature>
<evidence type="ECO:0000256" key="10">
    <source>
        <dbReference type="PIRSR" id="PIRSR604808-2"/>
    </source>
</evidence>
<keyword evidence="5" id="KW-0227">DNA damage</keyword>
<comment type="catalytic activity">
    <reaction evidence="1">
        <text>Exonucleolytic cleavage in the 3'- to 5'-direction to yield nucleoside 5'-phosphates.</text>
        <dbReference type="EC" id="3.1.11.2"/>
    </reaction>
</comment>
<dbReference type="CDD" id="cd09076">
    <property type="entry name" value="L1-EN"/>
    <property type="match status" value="1"/>
</dbReference>
<feature type="active site" description="Proton acceptor" evidence="9">
    <location>
        <position position="259"/>
    </location>
</feature>
<dbReference type="PANTHER" id="PTHR22748:SF26">
    <property type="entry name" value="ENDONUCLEASE_EXONUCLEASE_PHOSPHATASE DOMAIN-CONTAINING PROTEIN"/>
    <property type="match status" value="1"/>
</dbReference>
<proteinExistence type="inferred from homology"/>
<keyword evidence="4 10" id="KW-0479">Metal-binding</keyword>
<evidence type="ECO:0000256" key="9">
    <source>
        <dbReference type="PIRSR" id="PIRSR604808-1"/>
    </source>
</evidence>
<feature type="site" description="Important for catalytic activity" evidence="11">
    <location>
        <position position="234"/>
    </location>
</feature>
<dbReference type="GO" id="GO:0046872">
    <property type="term" value="F:metal ion binding"/>
    <property type="evidence" value="ECO:0007669"/>
    <property type="project" value="UniProtKB-KW"/>
</dbReference>
<dbReference type="GO" id="GO:0005634">
    <property type="term" value="C:nucleus"/>
    <property type="evidence" value="ECO:0007669"/>
    <property type="project" value="TreeGrafter"/>
</dbReference>
<dbReference type="AlphaFoldDB" id="A0AAR2LS66"/>
<evidence type="ECO:0000259" key="12">
    <source>
        <dbReference type="Pfam" id="PF03372"/>
    </source>
</evidence>
<evidence type="ECO:0000313" key="14">
    <source>
        <dbReference type="Proteomes" id="UP001501920"/>
    </source>
</evidence>
<evidence type="ECO:0000256" key="11">
    <source>
        <dbReference type="PIRSR" id="PIRSR604808-3"/>
    </source>
</evidence>
<evidence type="ECO:0000256" key="8">
    <source>
        <dbReference type="ARBA" id="ARBA00023204"/>
    </source>
</evidence>
<dbReference type="GO" id="GO:0008311">
    <property type="term" value="F:double-stranded DNA 3'-5' DNA exonuclease activity"/>
    <property type="evidence" value="ECO:0007669"/>
    <property type="project" value="UniProtKB-EC"/>
</dbReference>
<dbReference type="Ensembl" id="ENSPNAT00000075137.1">
    <property type="protein sequence ID" value="ENSPNAP00000077497.1"/>
    <property type="gene ID" value="ENSPNAG00000030966.1"/>
</dbReference>
<feature type="binding site" evidence="10">
    <location>
        <position position="69"/>
    </location>
    <ligand>
        <name>Mg(2+)</name>
        <dbReference type="ChEBI" id="CHEBI:18420"/>
        <label>1</label>
    </ligand>
</feature>
<feature type="site" description="Interaction with DNA substrate" evidence="11">
    <location>
        <position position="259"/>
    </location>
</feature>
<dbReference type="PANTHER" id="PTHR22748">
    <property type="entry name" value="AP ENDONUCLEASE"/>
    <property type="match status" value="1"/>
</dbReference>
<keyword evidence="7 10" id="KW-0460">Magnesium</keyword>
<evidence type="ECO:0000256" key="1">
    <source>
        <dbReference type="ARBA" id="ARBA00000493"/>
    </source>
</evidence>
<dbReference type="Gene3D" id="3.60.10.10">
    <property type="entry name" value="Endonuclease/exonuclease/phosphatase"/>
    <property type="match status" value="1"/>
</dbReference>
<feature type="binding site" evidence="10">
    <location>
        <position position="259"/>
    </location>
    <ligand>
        <name>Mg(2+)</name>
        <dbReference type="ChEBI" id="CHEBI:18420"/>
        <label>1</label>
    </ligand>
</feature>
<evidence type="ECO:0000256" key="2">
    <source>
        <dbReference type="ARBA" id="ARBA00007092"/>
    </source>
</evidence>
<organism evidence="13 14">
    <name type="scientific">Pygocentrus nattereri</name>
    <name type="common">Red-bellied piranha</name>
    <dbReference type="NCBI Taxonomy" id="42514"/>
    <lineage>
        <taxon>Eukaryota</taxon>
        <taxon>Metazoa</taxon>
        <taxon>Chordata</taxon>
        <taxon>Craniata</taxon>
        <taxon>Vertebrata</taxon>
        <taxon>Euteleostomi</taxon>
        <taxon>Actinopterygii</taxon>
        <taxon>Neopterygii</taxon>
        <taxon>Teleostei</taxon>
        <taxon>Ostariophysi</taxon>
        <taxon>Characiformes</taxon>
        <taxon>Characoidei</taxon>
        <taxon>Pygocentrus</taxon>
    </lineage>
</organism>